<gene>
    <name evidence="2" type="ORF">GCM10010185_54250</name>
</gene>
<sequence>MPSKVAIFILAALVLVVGTAVVQDMRAAVFALLGCALVGVVLLLVQRSRSNSR</sequence>
<dbReference type="AlphaFoldDB" id="A0A918EGS7"/>
<dbReference type="Proteomes" id="UP000639606">
    <property type="component" value="Unassembled WGS sequence"/>
</dbReference>
<comment type="caution">
    <text evidence="2">The sequence shown here is derived from an EMBL/GenBank/DDBJ whole genome shotgun (WGS) entry which is preliminary data.</text>
</comment>
<dbReference type="RefSeq" id="WP_189226150.1">
    <property type="nucleotide sequence ID" value="NZ_BMRG01000014.1"/>
</dbReference>
<keyword evidence="1" id="KW-0812">Transmembrane</keyword>
<reference evidence="2" key="1">
    <citation type="journal article" date="2014" name="Int. J. Syst. Evol. Microbiol.">
        <title>Complete genome sequence of Corynebacterium casei LMG S-19264T (=DSM 44701T), isolated from a smear-ripened cheese.</title>
        <authorList>
            <consortium name="US DOE Joint Genome Institute (JGI-PGF)"/>
            <person name="Walter F."/>
            <person name="Albersmeier A."/>
            <person name="Kalinowski J."/>
            <person name="Ruckert C."/>
        </authorList>
    </citation>
    <scope>NUCLEOTIDE SEQUENCE</scope>
    <source>
        <strain evidence="2">JCM 3313</strain>
    </source>
</reference>
<name>A0A918EGS7_9PSEU</name>
<evidence type="ECO:0000256" key="1">
    <source>
        <dbReference type="SAM" id="Phobius"/>
    </source>
</evidence>
<proteinExistence type="predicted"/>
<protein>
    <submittedName>
        <fullName evidence="2">Uncharacterized protein</fullName>
    </submittedName>
</protein>
<dbReference type="EMBL" id="BMRG01000014">
    <property type="protein sequence ID" value="GGP73913.1"/>
    <property type="molecule type" value="Genomic_DNA"/>
</dbReference>
<organism evidence="2 3">
    <name type="scientific">Saccharothrix coeruleofusca</name>
    <dbReference type="NCBI Taxonomy" id="33919"/>
    <lineage>
        <taxon>Bacteria</taxon>
        <taxon>Bacillati</taxon>
        <taxon>Actinomycetota</taxon>
        <taxon>Actinomycetes</taxon>
        <taxon>Pseudonocardiales</taxon>
        <taxon>Pseudonocardiaceae</taxon>
        <taxon>Saccharothrix</taxon>
    </lineage>
</organism>
<feature type="transmembrane region" description="Helical" evidence="1">
    <location>
        <begin position="29"/>
        <end position="45"/>
    </location>
</feature>
<keyword evidence="1" id="KW-0472">Membrane</keyword>
<reference evidence="2" key="2">
    <citation type="submission" date="2020-09" db="EMBL/GenBank/DDBJ databases">
        <authorList>
            <person name="Sun Q."/>
            <person name="Ohkuma M."/>
        </authorList>
    </citation>
    <scope>NUCLEOTIDE SEQUENCE</scope>
    <source>
        <strain evidence="2">JCM 3313</strain>
    </source>
</reference>
<accession>A0A918EGS7</accession>
<evidence type="ECO:0000313" key="2">
    <source>
        <dbReference type="EMBL" id="GGP73913.1"/>
    </source>
</evidence>
<evidence type="ECO:0000313" key="3">
    <source>
        <dbReference type="Proteomes" id="UP000639606"/>
    </source>
</evidence>
<keyword evidence="1" id="KW-1133">Transmembrane helix</keyword>
<keyword evidence="3" id="KW-1185">Reference proteome</keyword>